<dbReference type="CTD" id="20237957"/>
<gene>
    <name evidence="2" type="ORF">LOTGIDRAFT_159094</name>
</gene>
<feature type="region of interest" description="Disordered" evidence="1">
    <location>
        <begin position="197"/>
        <end position="225"/>
    </location>
</feature>
<dbReference type="EMBL" id="KB201262">
    <property type="protein sequence ID" value="ESO98296.1"/>
    <property type="molecule type" value="Genomic_DNA"/>
</dbReference>
<dbReference type="Proteomes" id="UP000030746">
    <property type="component" value="Unassembled WGS sequence"/>
</dbReference>
<keyword evidence="3" id="KW-1185">Reference proteome</keyword>
<dbReference type="RefSeq" id="XP_009050999.1">
    <property type="nucleotide sequence ID" value="XM_009052751.1"/>
</dbReference>
<organism evidence="2 3">
    <name type="scientific">Lottia gigantea</name>
    <name type="common">Giant owl limpet</name>
    <dbReference type="NCBI Taxonomy" id="225164"/>
    <lineage>
        <taxon>Eukaryota</taxon>
        <taxon>Metazoa</taxon>
        <taxon>Spiralia</taxon>
        <taxon>Lophotrochozoa</taxon>
        <taxon>Mollusca</taxon>
        <taxon>Gastropoda</taxon>
        <taxon>Patellogastropoda</taxon>
        <taxon>Lottioidea</taxon>
        <taxon>Lottiidae</taxon>
        <taxon>Lottia</taxon>
    </lineage>
</organism>
<reference evidence="2 3" key="1">
    <citation type="journal article" date="2013" name="Nature">
        <title>Insights into bilaterian evolution from three spiralian genomes.</title>
        <authorList>
            <person name="Simakov O."/>
            <person name="Marletaz F."/>
            <person name="Cho S.J."/>
            <person name="Edsinger-Gonzales E."/>
            <person name="Havlak P."/>
            <person name="Hellsten U."/>
            <person name="Kuo D.H."/>
            <person name="Larsson T."/>
            <person name="Lv J."/>
            <person name="Arendt D."/>
            <person name="Savage R."/>
            <person name="Osoegawa K."/>
            <person name="de Jong P."/>
            <person name="Grimwood J."/>
            <person name="Chapman J.A."/>
            <person name="Shapiro H."/>
            <person name="Aerts A."/>
            <person name="Otillar R.P."/>
            <person name="Terry A.Y."/>
            <person name="Boore J.L."/>
            <person name="Grigoriev I.V."/>
            <person name="Lindberg D.R."/>
            <person name="Seaver E.C."/>
            <person name="Weisblat D.A."/>
            <person name="Putnam N.H."/>
            <person name="Rokhsar D.S."/>
        </authorList>
    </citation>
    <scope>NUCLEOTIDE SEQUENCE [LARGE SCALE GENOMIC DNA]</scope>
</reference>
<sequence>MTTDIAKGFQQTEGLHSWNDHSGSLGHQQRYLEKLQKHKTDILAYDHEYQKEFGRRVASFQKSRRGDNHLGSLSTSDSRKTSRMIKHQPFFQIEMSQTPRHAQEHLKLPRDPRYYAVNKRHVRTERLQPISKKRKCRETKYSDDILKSQLQRLDTRADHQTFEGTVHILPNISHTPRNTPISTGNIGYTTLHRLSTRFSRDSSPSKSPLKEQLSPKSPLLQREKTDFEPFEAIIERNQLNIDDYFKLNDDISDSDDEKSRY</sequence>
<dbReference type="GeneID" id="20237957"/>
<evidence type="ECO:0000256" key="1">
    <source>
        <dbReference type="SAM" id="MobiDB-lite"/>
    </source>
</evidence>
<evidence type="ECO:0000313" key="2">
    <source>
        <dbReference type="EMBL" id="ESO98296.1"/>
    </source>
</evidence>
<name>V4AXJ5_LOTGI</name>
<dbReference type="KEGG" id="lgi:LOTGIDRAFT_159094"/>
<evidence type="ECO:0000313" key="3">
    <source>
        <dbReference type="Proteomes" id="UP000030746"/>
    </source>
</evidence>
<feature type="compositionally biased region" description="Polar residues" evidence="1">
    <location>
        <begin position="197"/>
        <end position="206"/>
    </location>
</feature>
<protein>
    <submittedName>
        <fullName evidence="2">Uncharacterized protein</fullName>
    </submittedName>
</protein>
<dbReference type="HOGENOM" id="CLU_1066665_0_0_1"/>
<dbReference type="AlphaFoldDB" id="V4AXJ5"/>
<accession>V4AXJ5</accession>
<proteinExistence type="predicted"/>
<feature type="region of interest" description="Disordered" evidence="1">
    <location>
        <begin position="59"/>
        <end position="82"/>
    </location>
</feature>